<keyword evidence="1" id="KW-0696">RNA-directed RNA polymerase</keyword>
<evidence type="ECO:0000259" key="2">
    <source>
        <dbReference type="Pfam" id="PF05183"/>
    </source>
</evidence>
<dbReference type="Pfam" id="PF25358">
    <property type="entry name" value="PH_fung_RdRP"/>
    <property type="match status" value="1"/>
</dbReference>
<comment type="catalytic activity">
    <reaction evidence="1">
        <text>RNA(n) + a ribonucleoside 5'-triphosphate = RNA(n+1) + diphosphate</text>
        <dbReference type="Rhea" id="RHEA:21248"/>
        <dbReference type="Rhea" id="RHEA-COMP:14527"/>
        <dbReference type="Rhea" id="RHEA-COMP:17342"/>
        <dbReference type="ChEBI" id="CHEBI:33019"/>
        <dbReference type="ChEBI" id="CHEBI:61557"/>
        <dbReference type="ChEBI" id="CHEBI:140395"/>
        <dbReference type="EC" id="2.7.7.48"/>
    </reaction>
</comment>
<gene>
    <name evidence="4" type="ORF">jhhlp_008116</name>
</gene>
<dbReference type="STRING" id="41688.A0A2N3MZJ8"/>
<comment type="caution">
    <text evidence="4">The sequence shown here is derived from an EMBL/GenBank/DDBJ whole genome shotgun (WGS) entry which is preliminary data.</text>
</comment>
<dbReference type="InParanoid" id="A0A2N3MZJ8"/>
<dbReference type="InterPro" id="IPR007855">
    <property type="entry name" value="RDRP"/>
</dbReference>
<keyword evidence="5" id="KW-1185">Reference proteome</keyword>
<evidence type="ECO:0000259" key="3">
    <source>
        <dbReference type="Pfam" id="PF25358"/>
    </source>
</evidence>
<evidence type="ECO:0000313" key="5">
    <source>
        <dbReference type="Proteomes" id="UP000233524"/>
    </source>
</evidence>
<comment type="similarity">
    <text evidence="1">Belongs to the RdRP family.</text>
</comment>
<name>A0A2N3MZJ8_9PEZI</name>
<accession>A0A2N3MZJ8</accession>
<dbReference type="AlphaFoldDB" id="A0A2N3MZJ8"/>
<proteinExistence type="inferred from homology"/>
<dbReference type="InterPro" id="IPR057596">
    <property type="entry name" value="RDRP_core"/>
</dbReference>
<dbReference type="GO" id="GO:0003723">
    <property type="term" value="F:RNA binding"/>
    <property type="evidence" value="ECO:0007669"/>
    <property type="project" value="UniProtKB-KW"/>
</dbReference>
<dbReference type="GO" id="GO:0003968">
    <property type="term" value="F:RNA-directed RNA polymerase activity"/>
    <property type="evidence" value="ECO:0007669"/>
    <property type="project" value="UniProtKB-KW"/>
</dbReference>
<dbReference type="GO" id="GO:0031380">
    <property type="term" value="C:nuclear RNA-directed RNA polymerase complex"/>
    <property type="evidence" value="ECO:0007669"/>
    <property type="project" value="TreeGrafter"/>
</dbReference>
<evidence type="ECO:0000313" key="4">
    <source>
        <dbReference type="EMBL" id="PKS05598.1"/>
    </source>
</evidence>
<keyword evidence="1" id="KW-0694">RNA-binding</keyword>
<keyword evidence="1" id="KW-0808">Transferase</keyword>
<dbReference type="GO" id="GO:0030422">
    <property type="term" value="P:siRNA processing"/>
    <property type="evidence" value="ECO:0007669"/>
    <property type="project" value="TreeGrafter"/>
</dbReference>
<reference evidence="4 5" key="1">
    <citation type="journal article" date="2017" name="G3 (Bethesda)">
        <title>First Draft Genome Sequence of the Pathogenic Fungus Lomentospora prolificans (Formerly Scedosporium prolificans).</title>
        <authorList>
            <person name="Luo R."/>
            <person name="Zimin A."/>
            <person name="Workman R."/>
            <person name="Fan Y."/>
            <person name="Pertea G."/>
            <person name="Grossman N."/>
            <person name="Wear M.P."/>
            <person name="Jia B."/>
            <person name="Miller H."/>
            <person name="Casadevall A."/>
            <person name="Timp W."/>
            <person name="Zhang S.X."/>
            <person name="Salzberg S.L."/>
        </authorList>
    </citation>
    <scope>NUCLEOTIDE SEQUENCE [LARGE SCALE GENOMIC DNA]</scope>
    <source>
        <strain evidence="4 5">JHH-5317</strain>
    </source>
</reference>
<dbReference type="EC" id="2.7.7.48" evidence="1"/>
<feature type="domain" description="RdRP-like PH" evidence="3">
    <location>
        <begin position="118"/>
        <end position="273"/>
    </location>
</feature>
<organism evidence="4 5">
    <name type="scientific">Lomentospora prolificans</name>
    <dbReference type="NCBI Taxonomy" id="41688"/>
    <lineage>
        <taxon>Eukaryota</taxon>
        <taxon>Fungi</taxon>
        <taxon>Dikarya</taxon>
        <taxon>Ascomycota</taxon>
        <taxon>Pezizomycotina</taxon>
        <taxon>Sordariomycetes</taxon>
        <taxon>Hypocreomycetidae</taxon>
        <taxon>Microascales</taxon>
        <taxon>Microascaceae</taxon>
        <taxon>Lomentospora</taxon>
    </lineage>
</organism>
<dbReference type="Pfam" id="PF05183">
    <property type="entry name" value="RdRP"/>
    <property type="match status" value="1"/>
</dbReference>
<dbReference type="OrthoDB" id="6513042at2759"/>
<evidence type="ECO:0000256" key="1">
    <source>
        <dbReference type="RuleBase" id="RU363098"/>
    </source>
</evidence>
<dbReference type="VEuPathDB" id="FungiDB:jhhlp_008116"/>
<sequence length="1253" mass="142180">MEVYLQGLPLGLSQASFQSSLQGCMTNLGIVDWSCQDPGRRDFGFVLFLNASDGTKFLQRFGAVRTETPRLFILGKPIFASKGKRAPDKLRIRHLKYQKDQKALAPSALPGDSSVALRLRGIDCGHLVVHPTDGNLVFVRQCNLECDHKAVAKFATRTLILRYDDGFRVDIPFATIEQMVIDESHSAATLILTEVPRFFAPGRQLTHLMENLDLSAYGWQNASRLPSRIRTTHLQGCPEHANYVAHCLVYRIRFWSQYQEFIQMLSNIKRREINPLIMFSFREMAALPGTTDFPSAFRAFVRRTDEIQATTTVPFVILFQVQALVRNNFVTPSVATEILNHLETSFSEAKRKKLPQPYSVKSFKLLFQKIPYPSPHIEPERLSSSGILRQLQEIETRQRSHTPLFTGLEKERSARQSWVLKAVVTPTRILLQGPDLETNNRILRKFPDFTDHFLRVQFSEEDEEDLFFNPNVSNDLILKRFENVFRNGIQVAGRVYGFLGFSHSSLRSHSAWFSASFFDKDGNLQSYITIIKALGDFDRIRIPARCAARIGQAFSETPFSIHLPDHRITQSYIPDIKSPDGQRIFSDGVGTISLEAARSIWGVLPKYGNWATCLQIRWAGAKGMLSLDTRLKGRQFCIRKESMEKFKGTDSADLEICGMSSQPLRFVLNQQIIKILEDLGVNESCFLRLQKLELDSLKAVTKTAESTSAFLRSQDVGSEADLAKFIKRLNKRKIDYRMDPFLRSLIESVVLRELRLLKHKARIPVRKGVTLYGVLDETGFLEEDEVYVTFENSGQSVRSPIEHNIQDGRITVTRSPALHPGDVQVAIQRTPPAGHPLRALRNCIVFSQKGERDLPSKLSGGDLDGDIYNITWDPDLQPKKLYFPADYPRMVPEGLNRPVTKEDMANFFVNFMKTDQLGIIANRHLVIADKKDEGTMDSDCLKLAELHSNAVDFSKTGAPVDVSLMPNYKPRFRPDFLSPAPLTKVYDFGEIDFLDPIDQREDEEEAAPNYLYYKSEKILGKLYRNVDEKKVWAGLHRPPLSGGPSVWDQLIGVVEKEIIDLGLSPLIHWETKRTMASILQDGYEDVIMDMQEFHSPNTTAGLSELEVFCGTIFHRSCKPTRRQRESSIKLRERISEVITWLVGELRSGRVDLSLGPSPDEPLVPPVPARVRAIELCLACVHVATERAHAKGLSAKNHRRGRRAGERMQSFRVVAGATLLRELDRYRFDVQEAARRQKKDAEAGGYVGLKGRRR</sequence>
<protein>
    <recommendedName>
        <fullName evidence="1">RNA-dependent RNA polymerase</fullName>
        <ecNumber evidence="1">2.7.7.48</ecNumber>
    </recommendedName>
</protein>
<keyword evidence="1" id="KW-0548">Nucleotidyltransferase</keyword>
<dbReference type="EMBL" id="NLAX01001584">
    <property type="protein sequence ID" value="PKS05598.1"/>
    <property type="molecule type" value="Genomic_DNA"/>
</dbReference>
<feature type="domain" description="RDRP core" evidence="2">
    <location>
        <begin position="424"/>
        <end position="1026"/>
    </location>
</feature>
<dbReference type="PANTHER" id="PTHR23079:SF17">
    <property type="entry name" value="RNA-DEPENDENT RNA POLYMERASE"/>
    <property type="match status" value="1"/>
</dbReference>
<dbReference type="PANTHER" id="PTHR23079">
    <property type="entry name" value="RNA-DEPENDENT RNA POLYMERASE"/>
    <property type="match status" value="1"/>
</dbReference>
<dbReference type="InterPro" id="IPR057503">
    <property type="entry name" value="PH_RdRP"/>
</dbReference>
<dbReference type="Proteomes" id="UP000233524">
    <property type="component" value="Unassembled WGS sequence"/>
</dbReference>